<evidence type="ECO:0000256" key="2">
    <source>
        <dbReference type="ARBA" id="ARBA00022723"/>
    </source>
</evidence>
<accession>A0A4R7W0E6</accession>
<evidence type="ECO:0000256" key="3">
    <source>
        <dbReference type="ARBA" id="ARBA00022801"/>
    </source>
</evidence>
<keyword evidence="4" id="KW-0862">Zinc</keyword>
<dbReference type="InterPro" id="IPR051013">
    <property type="entry name" value="MBL_superfamily_lactonases"/>
</dbReference>
<organism evidence="6 7">
    <name type="scientific">Actinophytocola oryzae</name>
    <dbReference type="NCBI Taxonomy" id="502181"/>
    <lineage>
        <taxon>Bacteria</taxon>
        <taxon>Bacillati</taxon>
        <taxon>Actinomycetota</taxon>
        <taxon>Actinomycetes</taxon>
        <taxon>Pseudonocardiales</taxon>
        <taxon>Pseudonocardiaceae</taxon>
    </lineage>
</organism>
<feature type="domain" description="Metallo-beta-lactamase" evidence="5">
    <location>
        <begin position="32"/>
        <end position="254"/>
    </location>
</feature>
<dbReference type="AlphaFoldDB" id="A0A4R7W0E6"/>
<evidence type="ECO:0000256" key="4">
    <source>
        <dbReference type="ARBA" id="ARBA00022833"/>
    </source>
</evidence>
<dbReference type="InterPro" id="IPR036866">
    <property type="entry name" value="RibonucZ/Hydroxyglut_hydro"/>
</dbReference>
<protein>
    <submittedName>
        <fullName evidence="6">Metallo-beta-lactamase superfamily protein</fullName>
    </submittedName>
</protein>
<proteinExistence type="inferred from homology"/>
<dbReference type="GO" id="GO:0016787">
    <property type="term" value="F:hydrolase activity"/>
    <property type="evidence" value="ECO:0007669"/>
    <property type="project" value="UniProtKB-KW"/>
</dbReference>
<evidence type="ECO:0000313" key="6">
    <source>
        <dbReference type="EMBL" id="TDV55428.1"/>
    </source>
</evidence>
<dbReference type="PANTHER" id="PTHR42978">
    <property type="entry name" value="QUORUM-QUENCHING LACTONASE YTNP-RELATED-RELATED"/>
    <property type="match status" value="1"/>
</dbReference>
<dbReference type="EMBL" id="SOCP01000003">
    <property type="protein sequence ID" value="TDV55428.1"/>
    <property type="molecule type" value="Genomic_DNA"/>
</dbReference>
<dbReference type="CDD" id="cd07742">
    <property type="entry name" value="metallo-hydrolase-like_MBL-fold"/>
    <property type="match status" value="1"/>
</dbReference>
<keyword evidence="2" id="KW-0479">Metal-binding</keyword>
<dbReference type="SMART" id="SM00849">
    <property type="entry name" value="Lactamase_B"/>
    <property type="match status" value="1"/>
</dbReference>
<dbReference type="Gene3D" id="3.60.15.10">
    <property type="entry name" value="Ribonuclease Z/Hydroxyacylglutathione hydrolase-like"/>
    <property type="match status" value="1"/>
</dbReference>
<dbReference type="Proteomes" id="UP000294927">
    <property type="component" value="Unassembled WGS sequence"/>
</dbReference>
<dbReference type="Pfam" id="PF00753">
    <property type="entry name" value="Lactamase_B"/>
    <property type="match status" value="1"/>
</dbReference>
<comment type="similarity">
    <text evidence="1">Belongs to the metallo-beta-lactamase superfamily.</text>
</comment>
<evidence type="ECO:0000256" key="1">
    <source>
        <dbReference type="ARBA" id="ARBA00007749"/>
    </source>
</evidence>
<dbReference type="RefSeq" id="WP_133902485.1">
    <property type="nucleotide sequence ID" value="NZ_SOCP01000003.1"/>
</dbReference>
<reference evidence="6 7" key="1">
    <citation type="submission" date="2019-03" db="EMBL/GenBank/DDBJ databases">
        <title>Genomic Encyclopedia of Archaeal and Bacterial Type Strains, Phase II (KMG-II): from individual species to whole genera.</title>
        <authorList>
            <person name="Goeker M."/>
        </authorList>
    </citation>
    <scope>NUCLEOTIDE SEQUENCE [LARGE SCALE GENOMIC DNA]</scope>
    <source>
        <strain evidence="6 7">DSM 45499</strain>
    </source>
</reference>
<dbReference type="SUPFAM" id="SSF56281">
    <property type="entry name" value="Metallo-hydrolase/oxidoreductase"/>
    <property type="match status" value="1"/>
</dbReference>
<dbReference type="OrthoDB" id="3196337at2"/>
<keyword evidence="3" id="KW-0378">Hydrolase</keyword>
<name>A0A4R7W0E6_9PSEU</name>
<keyword evidence="7" id="KW-1185">Reference proteome</keyword>
<sequence length="278" mass="30649">MRVHHLNCGTMRPLGGGLIDGGPGLLRRSTMVCHCLLVEADDGLVLVDSGLGVDDVTNPKGSLAGWFRQVARPVLDVGETAVRQVVGLGFRPEDVRHVVLTHLDLDHAGGLRDFPNAKVHVYAAERGNAFAQANTRDRHRFRPAQWSHDPDWQTYETGGEPWFGFEAVHELNGLPADEFLIVPLGGHTLGHAGVAVRTGDRWLLHCGDAYFFHGETGSADACPRGLRVFQRLVETDRTTRLSNQDRLRTLVADHGTEIETISAHDPVELHRYAAHQLH</sequence>
<comment type="caution">
    <text evidence="6">The sequence shown here is derived from an EMBL/GenBank/DDBJ whole genome shotgun (WGS) entry which is preliminary data.</text>
</comment>
<evidence type="ECO:0000259" key="5">
    <source>
        <dbReference type="SMART" id="SM00849"/>
    </source>
</evidence>
<dbReference type="InterPro" id="IPR001279">
    <property type="entry name" value="Metallo-B-lactamas"/>
</dbReference>
<evidence type="ECO:0000313" key="7">
    <source>
        <dbReference type="Proteomes" id="UP000294927"/>
    </source>
</evidence>
<dbReference type="GO" id="GO:0046872">
    <property type="term" value="F:metal ion binding"/>
    <property type="evidence" value="ECO:0007669"/>
    <property type="project" value="UniProtKB-KW"/>
</dbReference>
<dbReference type="PANTHER" id="PTHR42978:SF3">
    <property type="entry name" value="BLR3078 PROTEIN"/>
    <property type="match status" value="1"/>
</dbReference>
<gene>
    <name evidence="6" type="ORF">CLV71_103669</name>
</gene>